<dbReference type="PRINTS" id="PR00080">
    <property type="entry name" value="SDRFAMILY"/>
</dbReference>
<organism evidence="4 5">
    <name type="scientific">Steccherinum ochraceum</name>
    <dbReference type="NCBI Taxonomy" id="92696"/>
    <lineage>
        <taxon>Eukaryota</taxon>
        <taxon>Fungi</taxon>
        <taxon>Dikarya</taxon>
        <taxon>Basidiomycota</taxon>
        <taxon>Agaricomycotina</taxon>
        <taxon>Agaricomycetes</taxon>
        <taxon>Polyporales</taxon>
        <taxon>Steccherinaceae</taxon>
        <taxon>Steccherinum</taxon>
    </lineage>
</organism>
<dbReference type="GO" id="GO:0005783">
    <property type="term" value="C:endoplasmic reticulum"/>
    <property type="evidence" value="ECO:0007669"/>
    <property type="project" value="TreeGrafter"/>
</dbReference>
<proteinExistence type="inferred from homology"/>
<dbReference type="Proteomes" id="UP000292702">
    <property type="component" value="Unassembled WGS sequence"/>
</dbReference>
<protein>
    <submittedName>
        <fullName evidence="4">Uncharacterized protein</fullName>
    </submittedName>
</protein>
<dbReference type="Gene3D" id="3.40.50.720">
    <property type="entry name" value="NAD(P)-binding Rossmann-like Domain"/>
    <property type="match status" value="1"/>
</dbReference>
<dbReference type="PRINTS" id="PR00081">
    <property type="entry name" value="GDHRDH"/>
</dbReference>
<reference evidence="4 5" key="1">
    <citation type="submission" date="2018-11" db="EMBL/GenBank/DDBJ databases">
        <title>Genome assembly of Steccherinum ochraceum LE-BIN_3174, the white-rot fungus of the Steccherinaceae family (The Residual Polyporoid clade, Polyporales, Basidiomycota).</title>
        <authorList>
            <person name="Fedorova T.V."/>
            <person name="Glazunova O.A."/>
            <person name="Landesman E.O."/>
            <person name="Moiseenko K.V."/>
            <person name="Psurtseva N.V."/>
            <person name="Savinova O.S."/>
            <person name="Shakhova N.V."/>
            <person name="Tyazhelova T.V."/>
            <person name="Vasina D.V."/>
        </authorList>
    </citation>
    <scope>NUCLEOTIDE SEQUENCE [LARGE SCALE GENOMIC DNA]</scope>
    <source>
        <strain evidence="4 5">LE-BIN_3174</strain>
    </source>
</reference>
<dbReference type="PANTHER" id="PTHR44169">
    <property type="entry name" value="NADPH-DEPENDENT 1-ACYLDIHYDROXYACETONE PHOSPHATE REDUCTASE"/>
    <property type="match status" value="1"/>
</dbReference>
<name>A0A4R0RH61_9APHY</name>
<dbReference type="STRING" id="92696.A0A4R0RH61"/>
<accession>A0A4R0RH61</accession>
<keyword evidence="2" id="KW-0560">Oxidoreductase</keyword>
<dbReference type="AlphaFoldDB" id="A0A4R0RH61"/>
<comment type="caution">
    <text evidence="4">The sequence shown here is derived from an EMBL/GenBank/DDBJ whole genome shotgun (WGS) entry which is preliminary data.</text>
</comment>
<dbReference type="InterPro" id="IPR036291">
    <property type="entry name" value="NAD(P)-bd_dom_sf"/>
</dbReference>
<gene>
    <name evidence="4" type="ORF">EIP91_001307</name>
</gene>
<dbReference type="SUPFAM" id="SSF51735">
    <property type="entry name" value="NAD(P)-binding Rossmann-fold domains"/>
    <property type="match status" value="1"/>
</dbReference>
<sequence length="218" mass="24397">MEDIEEVVATIVAKEARIDILVNNAAVAYAGPLLDLTIDQIRSAFEINTISAMVLCKAVIPSMARRSKGLVVNMSSVMGEIPTPWMGMYAASKAALHSFTETLWMECKAFNVDVMLVVPGQVKSRIAVNGHAIYTMPETSLYKKYMRNILHRIAYSQLRGSIPNEELAREVVNASLSPNPPRYMTLGGASTIFRILVWLPRTWVLGYFWRRFTAGVRR</sequence>
<evidence type="ECO:0000256" key="2">
    <source>
        <dbReference type="ARBA" id="ARBA00023002"/>
    </source>
</evidence>
<keyword evidence="5" id="KW-1185">Reference proteome</keyword>
<dbReference type="Pfam" id="PF00106">
    <property type="entry name" value="adh_short"/>
    <property type="match status" value="1"/>
</dbReference>
<comment type="similarity">
    <text evidence="1 3">Belongs to the short-chain dehydrogenases/reductases (SDR) family.</text>
</comment>
<dbReference type="OrthoDB" id="2102561at2759"/>
<evidence type="ECO:0000256" key="3">
    <source>
        <dbReference type="RuleBase" id="RU000363"/>
    </source>
</evidence>
<dbReference type="PANTHER" id="PTHR44169:SF6">
    <property type="entry name" value="NADPH-DEPENDENT 1-ACYLDIHYDROXYACETONE PHOSPHATE REDUCTASE"/>
    <property type="match status" value="1"/>
</dbReference>
<evidence type="ECO:0000313" key="5">
    <source>
        <dbReference type="Proteomes" id="UP000292702"/>
    </source>
</evidence>
<evidence type="ECO:0000313" key="4">
    <source>
        <dbReference type="EMBL" id="TCD66482.1"/>
    </source>
</evidence>
<dbReference type="GO" id="GO:0016491">
    <property type="term" value="F:oxidoreductase activity"/>
    <property type="evidence" value="ECO:0007669"/>
    <property type="project" value="UniProtKB-KW"/>
</dbReference>
<dbReference type="InterPro" id="IPR002347">
    <property type="entry name" value="SDR_fam"/>
</dbReference>
<dbReference type="EMBL" id="RWJN01000133">
    <property type="protein sequence ID" value="TCD66482.1"/>
    <property type="molecule type" value="Genomic_DNA"/>
</dbReference>
<evidence type="ECO:0000256" key="1">
    <source>
        <dbReference type="ARBA" id="ARBA00006484"/>
    </source>
</evidence>